<protein>
    <submittedName>
        <fullName evidence="4">NACHT domain-containing protein</fullName>
    </submittedName>
</protein>
<dbReference type="EMBL" id="QGGY01000020">
    <property type="protein sequence ID" value="PWJ72204.1"/>
    <property type="molecule type" value="Genomic_DNA"/>
</dbReference>
<keyword evidence="5" id="KW-1185">Reference proteome</keyword>
<feature type="domain" description="Protein kinase" evidence="2">
    <location>
        <begin position="21"/>
        <end position="315"/>
    </location>
</feature>
<evidence type="ECO:0000313" key="4">
    <source>
        <dbReference type="EMBL" id="PWJ72204.1"/>
    </source>
</evidence>
<dbReference type="InterPro" id="IPR011009">
    <property type="entry name" value="Kinase-like_dom_sf"/>
</dbReference>
<dbReference type="GO" id="GO:0005524">
    <property type="term" value="F:ATP binding"/>
    <property type="evidence" value="ECO:0007669"/>
    <property type="project" value="InterPro"/>
</dbReference>
<keyword evidence="1" id="KW-0472">Membrane</keyword>
<feature type="transmembrane region" description="Helical" evidence="1">
    <location>
        <begin position="714"/>
        <end position="733"/>
    </location>
</feature>
<reference evidence="4 5" key="1">
    <citation type="submission" date="2018-05" db="EMBL/GenBank/DDBJ databases">
        <authorList>
            <person name="Goeker M."/>
            <person name="Huntemann M."/>
            <person name="Clum A."/>
            <person name="Pillay M."/>
            <person name="Palaniappan K."/>
            <person name="Varghese N."/>
            <person name="Mikhailova N."/>
            <person name="Stamatis D."/>
            <person name="Reddy T."/>
            <person name="Daum C."/>
            <person name="Shapiro N."/>
            <person name="Ivanova N."/>
            <person name="Kyrpides N."/>
            <person name="Woyke T."/>
        </authorList>
    </citation>
    <scope>NUCLEOTIDE SEQUENCE [LARGE SCALE GENOMIC DNA]</scope>
    <source>
        <strain evidence="4 5">DSM 26524</strain>
    </source>
</reference>
<dbReference type="InterPro" id="IPR027417">
    <property type="entry name" value="P-loop_NTPase"/>
</dbReference>
<dbReference type="SMART" id="SM00220">
    <property type="entry name" value="S_TKc"/>
    <property type="match status" value="1"/>
</dbReference>
<dbReference type="InterPro" id="IPR000719">
    <property type="entry name" value="Prot_kinase_dom"/>
</dbReference>
<feature type="domain" description="NACHT" evidence="3">
    <location>
        <begin position="376"/>
        <end position="500"/>
    </location>
</feature>
<dbReference type="InterPro" id="IPR007111">
    <property type="entry name" value="NACHT_NTPase"/>
</dbReference>
<proteinExistence type="predicted"/>
<keyword evidence="1" id="KW-0812">Transmembrane</keyword>
<evidence type="ECO:0000256" key="1">
    <source>
        <dbReference type="SAM" id="Phobius"/>
    </source>
</evidence>
<dbReference type="Pfam" id="PF05729">
    <property type="entry name" value="NACHT"/>
    <property type="match status" value="1"/>
</dbReference>
<dbReference type="Gene3D" id="3.40.50.300">
    <property type="entry name" value="P-loop containing nucleotide triphosphate hydrolases"/>
    <property type="match status" value="1"/>
</dbReference>
<dbReference type="Pfam" id="PF00069">
    <property type="entry name" value="Pkinase"/>
    <property type="match status" value="1"/>
</dbReference>
<dbReference type="PROSITE" id="PS50011">
    <property type="entry name" value="PROTEIN_KINASE_DOM"/>
    <property type="match status" value="1"/>
</dbReference>
<dbReference type="SUPFAM" id="SSF52540">
    <property type="entry name" value="P-loop containing nucleoside triphosphate hydrolases"/>
    <property type="match status" value="1"/>
</dbReference>
<evidence type="ECO:0000313" key="5">
    <source>
        <dbReference type="Proteomes" id="UP000245412"/>
    </source>
</evidence>
<dbReference type="Gene3D" id="1.10.510.10">
    <property type="entry name" value="Transferase(Phosphotransferase) domain 1"/>
    <property type="match status" value="1"/>
</dbReference>
<sequence length="955" mass="109322">MRDVRSFLEQGTEVVLGGICYEILGLEGYGASSAVYLARYRDSLMENSWHQVLLKELFPLTRTGEICRGRDGKCIVVEKQAGEFFSIHERSFMRGTQIQLELLLKDPGLISGNLNSYRAGGTIYSVLPWQGGSTLEEELDAGNIRSLLQAVSVLKNVLECLEVFHSHGYLYLDISPDNCLLLPSGEERKALLIDYNSIWKSEEILEHPPECFSRKRGYSAPEVMLKNLRSVGRHSDMYSVCAVFYRILTGTILGQEQMQDVKSLKKEIGDSALLDGEMPSVRSKVYGIITKGLKLSTARRYQSTGELRADLDELMLRIEGRGVTHEALWDISRRKCLQLAARKEKKRFPLDYRIESSSREKLTAGQFWERVLSENSAALLEGEGGSGKSTMLLDFWEASTREYNRDRPVVWFLPLYRYQEARGRASSFIKDSLLEYLKPDGKVNGAKEACEGLMEVLEKKDQIFLILDGLDEVREGKRELIREISLFRQKRGVRILISGRNLSGCSCYSIRPLSICQMKEILNDSGLFIPSDTGMQELLRNPMMLDMYLEICKKGENGVVCDIQDDKEKLIRKYLECLVREWEADGWRMNYLLWHVLPMAALEMKRKSRLFINSDEFYKIAEKSMKLIKEKDFALAFPEYMGKAGQVMEGINSQAEWADCIILGLNDRLALLSGDRDGSFHIAHEVYLDFLSERAQENLKKYLKRRRKARTGRYIVILGMVIGFGAAGFALFMKLSYPVTVEERARLKNCAGQMEILCGRLDTMLYEEEKVLEMADDDGLLSGDEKRYQNFEKNVQRAVEKAGMYSKDDSDDIRSAEIFSETGAGFDAARILSFYREPGEHFVFMKQTMEQLLDMMEPGSRYTPDRRREAVGAYKEYLEAYKEVIYWKIAAVEADFPGDYGQEIYEWIAHSNSFGSVFISKKTEEDRKQMEIKQTAAEVQLKECMAQMQRCGFVL</sequence>
<organism evidence="4 5">
    <name type="scientific">Murimonas intestini</name>
    <dbReference type="NCBI Taxonomy" id="1337051"/>
    <lineage>
        <taxon>Bacteria</taxon>
        <taxon>Bacillati</taxon>
        <taxon>Bacillota</taxon>
        <taxon>Clostridia</taxon>
        <taxon>Lachnospirales</taxon>
        <taxon>Lachnospiraceae</taxon>
        <taxon>Murimonas</taxon>
    </lineage>
</organism>
<dbReference type="SUPFAM" id="SSF56112">
    <property type="entry name" value="Protein kinase-like (PK-like)"/>
    <property type="match status" value="1"/>
</dbReference>
<dbReference type="RefSeq" id="WP_109748589.1">
    <property type="nucleotide sequence ID" value="NZ_JANKBI010000021.1"/>
</dbReference>
<accession>A0AB73SXT9</accession>
<keyword evidence="1" id="KW-1133">Transmembrane helix</keyword>
<dbReference type="AlphaFoldDB" id="A0AB73SXT9"/>
<evidence type="ECO:0000259" key="2">
    <source>
        <dbReference type="PROSITE" id="PS50011"/>
    </source>
</evidence>
<name>A0AB73SXT9_9FIRM</name>
<dbReference type="Proteomes" id="UP000245412">
    <property type="component" value="Unassembled WGS sequence"/>
</dbReference>
<evidence type="ECO:0000259" key="3">
    <source>
        <dbReference type="PROSITE" id="PS50837"/>
    </source>
</evidence>
<dbReference type="GO" id="GO:0004672">
    <property type="term" value="F:protein kinase activity"/>
    <property type="evidence" value="ECO:0007669"/>
    <property type="project" value="InterPro"/>
</dbReference>
<dbReference type="PROSITE" id="PS50837">
    <property type="entry name" value="NACHT"/>
    <property type="match status" value="1"/>
</dbReference>
<gene>
    <name evidence="4" type="ORF">C7383_12010</name>
</gene>
<comment type="caution">
    <text evidence="4">The sequence shown here is derived from an EMBL/GenBank/DDBJ whole genome shotgun (WGS) entry which is preliminary data.</text>
</comment>